<protein>
    <recommendedName>
        <fullName evidence="4">Secreted protein</fullName>
    </recommendedName>
</protein>
<sequence length="76" mass="8975">MLIALYFFVVLFWCCMVDLEFAESAWAVDSSGSYVKANWRYTQSDAHQDKHILEEHCLRSLKDKINRTDCLWILSL</sequence>
<accession>A0AAV7EEN9</accession>
<proteinExistence type="predicted"/>
<dbReference type="AlphaFoldDB" id="A0AAV7EEN9"/>
<dbReference type="EMBL" id="JAINDJ010000005">
    <property type="protein sequence ID" value="KAG9447290.1"/>
    <property type="molecule type" value="Genomic_DNA"/>
</dbReference>
<keyword evidence="3" id="KW-1185">Reference proteome</keyword>
<evidence type="ECO:0000313" key="2">
    <source>
        <dbReference type="EMBL" id="KAG9447290.1"/>
    </source>
</evidence>
<name>A0AAV7EEN9_ARIFI</name>
<dbReference type="Proteomes" id="UP000825729">
    <property type="component" value="Unassembled WGS sequence"/>
</dbReference>
<gene>
    <name evidence="2" type="ORF">H6P81_013418</name>
</gene>
<evidence type="ECO:0000256" key="1">
    <source>
        <dbReference type="SAM" id="SignalP"/>
    </source>
</evidence>
<comment type="caution">
    <text evidence="2">The sequence shown here is derived from an EMBL/GenBank/DDBJ whole genome shotgun (WGS) entry which is preliminary data.</text>
</comment>
<reference evidence="2 3" key="1">
    <citation type="submission" date="2021-07" db="EMBL/GenBank/DDBJ databases">
        <title>The Aristolochia fimbriata genome: insights into angiosperm evolution, floral development and chemical biosynthesis.</title>
        <authorList>
            <person name="Jiao Y."/>
        </authorList>
    </citation>
    <scope>NUCLEOTIDE SEQUENCE [LARGE SCALE GENOMIC DNA]</scope>
    <source>
        <strain evidence="2">IBCAS-2021</strain>
        <tissue evidence="2">Leaf</tissue>
    </source>
</reference>
<evidence type="ECO:0000313" key="3">
    <source>
        <dbReference type="Proteomes" id="UP000825729"/>
    </source>
</evidence>
<keyword evidence="1" id="KW-0732">Signal</keyword>
<feature type="signal peptide" evidence="1">
    <location>
        <begin position="1"/>
        <end position="27"/>
    </location>
</feature>
<feature type="chain" id="PRO_5043820954" description="Secreted protein" evidence="1">
    <location>
        <begin position="28"/>
        <end position="76"/>
    </location>
</feature>
<evidence type="ECO:0008006" key="4">
    <source>
        <dbReference type="Google" id="ProtNLM"/>
    </source>
</evidence>
<organism evidence="2 3">
    <name type="scientific">Aristolochia fimbriata</name>
    <name type="common">White veined hardy Dutchman's pipe vine</name>
    <dbReference type="NCBI Taxonomy" id="158543"/>
    <lineage>
        <taxon>Eukaryota</taxon>
        <taxon>Viridiplantae</taxon>
        <taxon>Streptophyta</taxon>
        <taxon>Embryophyta</taxon>
        <taxon>Tracheophyta</taxon>
        <taxon>Spermatophyta</taxon>
        <taxon>Magnoliopsida</taxon>
        <taxon>Magnoliidae</taxon>
        <taxon>Piperales</taxon>
        <taxon>Aristolochiaceae</taxon>
        <taxon>Aristolochia</taxon>
    </lineage>
</organism>